<sequence length="66" mass="7162">MENTVSPPSGHQEWNREKIESTESEAFKPFTLTNNKPESVPEGSGSAVETVEAPQNDFNEGGGLKI</sequence>
<accession>A0AC34FW67</accession>
<protein>
    <submittedName>
        <fullName evidence="2">Uncharacterized protein</fullName>
    </submittedName>
</protein>
<evidence type="ECO:0000313" key="1">
    <source>
        <dbReference type="Proteomes" id="UP000887579"/>
    </source>
</evidence>
<dbReference type="WBParaSite" id="ES5_v2.g21763.t1">
    <property type="protein sequence ID" value="ES5_v2.g21763.t1"/>
    <property type="gene ID" value="ES5_v2.g21763"/>
</dbReference>
<proteinExistence type="predicted"/>
<organism evidence="1 2">
    <name type="scientific">Panagrolaimus sp. ES5</name>
    <dbReference type="NCBI Taxonomy" id="591445"/>
    <lineage>
        <taxon>Eukaryota</taxon>
        <taxon>Metazoa</taxon>
        <taxon>Ecdysozoa</taxon>
        <taxon>Nematoda</taxon>
        <taxon>Chromadorea</taxon>
        <taxon>Rhabditida</taxon>
        <taxon>Tylenchina</taxon>
        <taxon>Panagrolaimomorpha</taxon>
        <taxon>Panagrolaimoidea</taxon>
        <taxon>Panagrolaimidae</taxon>
        <taxon>Panagrolaimus</taxon>
    </lineage>
</organism>
<dbReference type="Proteomes" id="UP000887579">
    <property type="component" value="Unplaced"/>
</dbReference>
<reference evidence="2" key="1">
    <citation type="submission" date="2022-11" db="UniProtKB">
        <authorList>
            <consortium name="WormBaseParasite"/>
        </authorList>
    </citation>
    <scope>IDENTIFICATION</scope>
</reference>
<name>A0AC34FW67_9BILA</name>
<evidence type="ECO:0000313" key="2">
    <source>
        <dbReference type="WBParaSite" id="ES5_v2.g21763.t1"/>
    </source>
</evidence>